<protein>
    <submittedName>
        <fullName evidence="2">Uncharacterized protein</fullName>
    </submittedName>
</protein>
<feature type="region of interest" description="Disordered" evidence="1">
    <location>
        <begin position="1"/>
        <end position="114"/>
    </location>
</feature>
<feature type="compositionally biased region" description="Gly residues" evidence="1">
    <location>
        <begin position="102"/>
        <end position="114"/>
    </location>
</feature>
<comment type="caution">
    <text evidence="2">The sequence shown here is derived from an EMBL/GenBank/DDBJ whole genome shotgun (WGS) entry which is preliminary data.</text>
</comment>
<proteinExistence type="predicted"/>
<feature type="compositionally biased region" description="Low complexity" evidence="1">
    <location>
        <begin position="71"/>
        <end position="88"/>
    </location>
</feature>
<feature type="non-terminal residue" evidence="2">
    <location>
        <position position="1"/>
    </location>
</feature>
<reference evidence="2" key="1">
    <citation type="submission" date="2023-10" db="EMBL/GenBank/DDBJ databases">
        <authorList>
            <person name="Chen Y."/>
            <person name="Shah S."/>
            <person name="Dougan E. K."/>
            <person name="Thang M."/>
            <person name="Chan C."/>
        </authorList>
    </citation>
    <scope>NUCLEOTIDE SEQUENCE [LARGE SCALE GENOMIC DNA]</scope>
</reference>
<gene>
    <name evidence="2" type="ORF">PCOR1329_LOCUS60634</name>
</gene>
<evidence type="ECO:0000256" key="1">
    <source>
        <dbReference type="SAM" id="MobiDB-lite"/>
    </source>
</evidence>
<name>A0ABN9VV22_9DINO</name>
<dbReference type="EMBL" id="CAUYUJ010017602">
    <property type="protein sequence ID" value="CAK0876178.1"/>
    <property type="molecule type" value="Genomic_DNA"/>
</dbReference>
<evidence type="ECO:0000313" key="2">
    <source>
        <dbReference type="EMBL" id="CAK0876178.1"/>
    </source>
</evidence>
<organism evidence="2 3">
    <name type="scientific">Prorocentrum cordatum</name>
    <dbReference type="NCBI Taxonomy" id="2364126"/>
    <lineage>
        <taxon>Eukaryota</taxon>
        <taxon>Sar</taxon>
        <taxon>Alveolata</taxon>
        <taxon>Dinophyceae</taxon>
        <taxon>Prorocentrales</taxon>
        <taxon>Prorocentraceae</taxon>
        <taxon>Prorocentrum</taxon>
    </lineage>
</organism>
<sequence length="114" mass="10898">GAGLAGGRRVQAPPAEARGAGRLSEREACTACEEQARSRGRAGDASATGESGSCGTPRGRMASARPKGPRRAAAGAPGARPARPAGAACVEALGHARPGPPGGGCRGGGGTCPT</sequence>
<dbReference type="Proteomes" id="UP001189429">
    <property type="component" value="Unassembled WGS sequence"/>
</dbReference>
<accession>A0ABN9VV22</accession>
<evidence type="ECO:0000313" key="3">
    <source>
        <dbReference type="Proteomes" id="UP001189429"/>
    </source>
</evidence>
<keyword evidence="3" id="KW-1185">Reference proteome</keyword>